<reference evidence="2 3" key="1">
    <citation type="journal article" date="2015" name="Sci. Rep.">
        <title>Chromosome-level genome map provides insights into diverse defense mechanisms in the medicinal fungus Ganoderma sinense.</title>
        <authorList>
            <person name="Zhu Y."/>
            <person name="Xu J."/>
            <person name="Sun C."/>
            <person name="Zhou S."/>
            <person name="Xu H."/>
            <person name="Nelson D.R."/>
            <person name="Qian J."/>
            <person name="Song J."/>
            <person name="Luo H."/>
            <person name="Xiang L."/>
            <person name="Li Y."/>
            <person name="Xu Z."/>
            <person name="Ji A."/>
            <person name="Wang L."/>
            <person name="Lu S."/>
            <person name="Hayward A."/>
            <person name="Sun W."/>
            <person name="Li X."/>
            <person name="Schwartz D.C."/>
            <person name="Wang Y."/>
            <person name="Chen S."/>
        </authorList>
    </citation>
    <scope>NUCLEOTIDE SEQUENCE [LARGE SCALE GENOMIC DNA]</scope>
    <source>
        <strain evidence="2 3">ZZ0214-1</strain>
    </source>
</reference>
<feature type="compositionally biased region" description="Polar residues" evidence="1">
    <location>
        <begin position="58"/>
        <end position="69"/>
    </location>
</feature>
<dbReference type="Proteomes" id="UP000230002">
    <property type="component" value="Unassembled WGS sequence"/>
</dbReference>
<organism evidence="2 3">
    <name type="scientific">Ganoderma sinense ZZ0214-1</name>
    <dbReference type="NCBI Taxonomy" id="1077348"/>
    <lineage>
        <taxon>Eukaryota</taxon>
        <taxon>Fungi</taxon>
        <taxon>Dikarya</taxon>
        <taxon>Basidiomycota</taxon>
        <taxon>Agaricomycotina</taxon>
        <taxon>Agaricomycetes</taxon>
        <taxon>Polyporales</taxon>
        <taxon>Polyporaceae</taxon>
        <taxon>Ganoderma</taxon>
    </lineage>
</organism>
<protein>
    <submittedName>
        <fullName evidence="2">Uncharacterized protein</fullName>
    </submittedName>
</protein>
<feature type="region of interest" description="Disordered" evidence="1">
    <location>
        <begin position="274"/>
        <end position="325"/>
    </location>
</feature>
<gene>
    <name evidence="2" type="ORF">GSI_12368</name>
</gene>
<feature type="region of interest" description="Disordered" evidence="1">
    <location>
        <begin position="1"/>
        <end position="99"/>
    </location>
</feature>
<accession>A0A2G8RVM2</accession>
<feature type="compositionally biased region" description="Basic and acidic residues" evidence="1">
    <location>
        <begin position="306"/>
        <end position="325"/>
    </location>
</feature>
<dbReference type="AlphaFoldDB" id="A0A2G8RVM2"/>
<feature type="compositionally biased region" description="Polar residues" evidence="1">
    <location>
        <begin position="287"/>
        <end position="305"/>
    </location>
</feature>
<evidence type="ECO:0000256" key="1">
    <source>
        <dbReference type="SAM" id="MobiDB-lite"/>
    </source>
</evidence>
<dbReference type="Pfam" id="PF15496">
    <property type="entry name" value="DUF4646"/>
    <property type="match status" value="1"/>
</dbReference>
<feature type="compositionally biased region" description="Pro residues" evidence="1">
    <location>
        <begin position="18"/>
        <end position="40"/>
    </location>
</feature>
<feature type="compositionally biased region" description="Pro residues" evidence="1">
    <location>
        <begin position="75"/>
        <end position="86"/>
    </location>
</feature>
<evidence type="ECO:0000313" key="2">
    <source>
        <dbReference type="EMBL" id="PIL25560.1"/>
    </source>
</evidence>
<feature type="compositionally biased region" description="Basic and acidic residues" evidence="1">
    <location>
        <begin position="1"/>
        <end position="14"/>
    </location>
</feature>
<sequence>MIIDKATEYEHERAFAPPSEPPPGYDSAPYQPPYPAPQEPIPYLNQQPSTRYPAAQGPSYSRSAPQGSGSSYPAPQAPPYAYPPAAHPAASSSSSSTVLKWTPPPARTFARFETITVPTVPGRYRLADGFSPDLPPAHEQPHPFASHDVTQEDWLAFLGDIRRITQNTSEERLRETFGAEPSSFVSGRLGRGSSSGGRGGGGLARATGAAGLIGAIAEGVSKSMSGGSSKAAQEPISLLIAEWNRVCPCLPLLLALDPIILTAIFPAFPHTELLEPPQHRSRPETQRPPSNSNAYGSAYDQSSQGRRTERSPRRDDRRAQKRAERGAFATELIADVHGMFGAKDSSAAYRAAADEERYASQPGWCLVLRYTGPAPGPSYAGGGSGWATRA</sequence>
<feature type="compositionally biased region" description="Low complexity" evidence="1">
    <location>
        <begin position="87"/>
        <end position="96"/>
    </location>
</feature>
<dbReference type="EMBL" id="AYKW01000046">
    <property type="protein sequence ID" value="PIL25560.1"/>
    <property type="molecule type" value="Genomic_DNA"/>
</dbReference>
<keyword evidence="3" id="KW-1185">Reference proteome</keyword>
<evidence type="ECO:0000313" key="3">
    <source>
        <dbReference type="Proteomes" id="UP000230002"/>
    </source>
</evidence>
<dbReference type="OrthoDB" id="5314275at2759"/>
<name>A0A2G8RVM2_9APHY</name>
<dbReference type="InterPro" id="IPR028018">
    <property type="entry name" value="DUF4646"/>
</dbReference>
<proteinExistence type="predicted"/>
<dbReference type="STRING" id="1077348.A0A2G8RVM2"/>
<comment type="caution">
    <text evidence="2">The sequence shown here is derived from an EMBL/GenBank/DDBJ whole genome shotgun (WGS) entry which is preliminary data.</text>
</comment>